<feature type="compositionally biased region" description="Low complexity" evidence="1">
    <location>
        <begin position="149"/>
        <end position="161"/>
    </location>
</feature>
<reference evidence="2" key="2">
    <citation type="submission" date="2020-11" db="EMBL/GenBank/DDBJ databases">
        <authorList>
            <consortium name="DOE Joint Genome Institute"/>
            <person name="Kuo A."/>
            <person name="Miyauchi S."/>
            <person name="Kiss E."/>
            <person name="Drula E."/>
            <person name="Kohler A."/>
            <person name="Sanchez-Garcia M."/>
            <person name="Andreopoulos B."/>
            <person name="Barry K.W."/>
            <person name="Bonito G."/>
            <person name="Buee M."/>
            <person name="Carver A."/>
            <person name="Chen C."/>
            <person name="Cichocki N."/>
            <person name="Clum A."/>
            <person name="Culley D."/>
            <person name="Crous P.W."/>
            <person name="Fauchery L."/>
            <person name="Girlanda M."/>
            <person name="Hayes R."/>
            <person name="Keri Z."/>
            <person name="Labutti K."/>
            <person name="Lipzen A."/>
            <person name="Lombard V."/>
            <person name="Magnuson J."/>
            <person name="Maillard F."/>
            <person name="Morin E."/>
            <person name="Murat C."/>
            <person name="Nolan M."/>
            <person name="Ohm R."/>
            <person name="Pangilinan J."/>
            <person name="Pereira M."/>
            <person name="Perotto S."/>
            <person name="Peter M."/>
            <person name="Riley R."/>
            <person name="Sitrit Y."/>
            <person name="Stielow B."/>
            <person name="Szollosi G."/>
            <person name="Zifcakova L."/>
            <person name="Stursova M."/>
            <person name="Spatafora J.W."/>
            <person name="Tedersoo L."/>
            <person name="Vaario L.-M."/>
            <person name="Yamada A."/>
            <person name="Yan M."/>
            <person name="Wang P."/>
            <person name="Xu J."/>
            <person name="Bruns T."/>
            <person name="Baldrian P."/>
            <person name="Vilgalys R."/>
            <person name="Henrissat B."/>
            <person name="Grigoriev I.V."/>
            <person name="Hibbett D."/>
            <person name="Nagy L.G."/>
            <person name="Martin F.M."/>
        </authorList>
    </citation>
    <scope>NUCLEOTIDE SEQUENCE</scope>
    <source>
        <strain evidence="2">UH-Tt-Lm1</strain>
    </source>
</reference>
<protein>
    <submittedName>
        <fullName evidence="2">Uncharacterized protein</fullName>
    </submittedName>
</protein>
<feature type="compositionally biased region" description="Basic and acidic residues" evidence="1">
    <location>
        <begin position="110"/>
        <end position="122"/>
    </location>
</feature>
<feature type="compositionally biased region" description="Basic and acidic residues" evidence="1">
    <location>
        <begin position="196"/>
        <end position="205"/>
    </location>
</feature>
<evidence type="ECO:0000256" key="1">
    <source>
        <dbReference type="SAM" id="MobiDB-lite"/>
    </source>
</evidence>
<proteinExistence type="predicted"/>
<comment type="caution">
    <text evidence="2">The sequence shown here is derived from an EMBL/GenBank/DDBJ whole genome shotgun (WGS) entry which is preliminary data.</text>
</comment>
<accession>A0A9P6HHZ4</accession>
<keyword evidence="3" id="KW-1185">Reference proteome</keyword>
<sequence length="344" mass="37413">MPGERNGTRAQNDGITGDRWREGSITIDSDGEGLERESKRGWKARGTRRWGYQSSGGSDSVWRMAEHEDSKQGSRGEEGIGDWEFRRRDNTDREKSLPTMEGGAEGGRVAGERGDAVKRGVDDETEEIERDFTKGKGTCTKDDPESGVSLSNQNAASANSAEDNEHLLLTVAGWGIVKQGRKESVSRKVSTNHRAASAEHAKDSGRVCSRGTQQMKEINKMGREMHKEGEAIFFRRNVDRKRDRKGKGVAKQNKKGAGGGTSIRKQNGKGAAKLSREGAQGGRLTGRRPTAERRLRSAHGGGRVVTERGKGGKGKGSRQVEQGGSARREAHWASTDGRAASTKQ</sequence>
<name>A0A9P6HHZ4_9AGAM</name>
<feature type="compositionally biased region" description="Basic and acidic residues" evidence="1">
    <location>
        <begin position="64"/>
        <end position="96"/>
    </location>
</feature>
<evidence type="ECO:0000313" key="2">
    <source>
        <dbReference type="EMBL" id="KAF9786650.1"/>
    </source>
</evidence>
<dbReference type="Proteomes" id="UP000736335">
    <property type="component" value="Unassembled WGS sequence"/>
</dbReference>
<organism evidence="2 3">
    <name type="scientific">Thelephora terrestris</name>
    <dbReference type="NCBI Taxonomy" id="56493"/>
    <lineage>
        <taxon>Eukaryota</taxon>
        <taxon>Fungi</taxon>
        <taxon>Dikarya</taxon>
        <taxon>Basidiomycota</taxon>
        <taxon>Agaricomycotina</taxon>
        <taxon>Agaricomycetes</taxon>
        <taxon>Thelephorales</taxon>
        <taxon>Thelephoraceae</taxon>
        <taxon>Thelephora</taxon>
    </lineage>
</organism>
<feature type="compositionally biased region" description="Basic residues" evidence="1">
    <location>
        <begin position="242"/>
        <end position="254"/>
    </location>
</feature>
<dbReference type="AlphaFoldDB" id="A0A9P6HHZ4"/>
<feature type="compositionally biased region" description="Basic and acidic residues" evidence="1">
    <location>
        <begin position="130"/>
        <end position="144"/>
    </location>
</feature>
<feature type="region of interest" description="Disordered" evidence="1">
    <location>
        <begin position="1"/>
        <end position="163"/>
    </location>
</feature>
<evidence type="ECO:0000313" key="3">
    <source>
        <dbReference type="Proteomes" id="UP000736335"/>
    </source>
</evidence>
<gene>
    <name evidence="2" type="ORF">BJ322DRAFT_1019282</name>
</gene>
<reference evidence="2" key="1">
    <citation type="journal article" date="2020" name="Nat. Commun.">
        <title>Large-scale genome sequencing of mycorrhizal fungi provides insights into the early evolution of symbiotic traits.</title>
        <authorList>
            <person name="Miyauchi S."/>
            <person name="Kiss E."/>
            <person name="Kuo A."/>
            <person name="Drula E."/>
            <person name="Kohler A."/>
            <person name="Sanchez-Garcia M."/>
            <person name="Morin E."/>
            <person name="Andreopoulos B."/>
            <person name="Barry K.W."/>
            <person name="Bonito G."/>
            <person name="Buee M."/>
            <person name="Carver A."/>
            <person name="Chen C."/>
            <person name="Cichocki N."/>
            <person name="Clum A."/>
            <person name="Culley D."/>
            <person name="Crous P.W."/>
            <person name="Fauchery L."/>
            <person name="Girlanda M."/>
            <person name="Hayes R.D."/>
            <person name="Keri Z."/>
            <person name="LaButti K."/>
            <person name="Lipzen A."/>
            <person name="Lombard V."/>
            <person name="Magnuson J."/>
            <person name="Maillard F."/>
            <person name="Murat C."/>
            <person name="Nolan M."/>
            <person name="Ohm R.A."/>
            <person name="Pangilinan J."/>
            <person name="Pereira M.F."/>
            <person name="Perotto S."/>
            <person name="Peter M."/>
            <person name="Pfister S."/>
            <person name="Riley R."/>
            <person name="Sitrit Y."/>
            <person name="Stielow J.B."/>
            <person name="Szollosi G."/>
            <person name="Zifcakova L."/>
            <person name="Stursova M."/>
            <person name="Spatafora J.W."/>
            <person name="Tedersoo L."/>
            <person name="Vaario L.M."/>
            <person name="Yamada A."/>
            <person name="Yan M."/>
            <person name="Wang P."/>
            <person name="Xu J."/>
            <person name="Bruns T."/>
            <person name="Baldrian P."/>
            <person name="Vilgalys R."/>
            <person name="Dunand C."/>
            <person name="Henrissat B."/>
            <person name="Grigoriev I.V."/>
            <person name="Hibbett D."/>
            <person name="Nagy L.G."/>
            <person name="Martin F.M."/>
        </authorList>
    </citation>
    <scope>NUCLEOTIDE SEQUENCE</scope>
    <source>
        <strain evidence="2">UH-Tt-Lm1</strain>
    </source>
</reference>
<feature type="compositionally biased region" description="Basic and acidic residues" evidence="1">
    <location>
        <begin position="217"/>
        <end position="230"/>
    </location>
</feature>
<dbReference type="EMBL" id="WIUZ02000005">
    <property type="protein sequence ID" value="KAF9786650.1"/>
    <property type="molecule type" value="Genomic_DNA"/>
</dbReference>
<feature type="region of interest" description="Disordered" evidence="1">
    <location>
        <begin position="180"/>
        <end position="344"/>
    </location>
</feature>